<proteinExistence type="predicted"/>
<dbReference type="RefSeq" id="WP_338001798.1">
    <property type="nucleotide sequence ID" value="NZ_JAOPKA010000001.1"/>
</dbReference>
<feature type="compositionally biased region" description="Basic and acidic residues" evidence="1">
    <location>
        <begin position="165"/>
        <end position="180"/>
    </location>
</feature>
<organism evidence="2 3">
    <name type="scientific">Natronoglomus mannanivorans</name>
    <dbReference type="NCBI Taxonomy" id="2979990"/>
    <lineage>
        <taxon>Archaea</taxon>
        <taxon>Methanobacteriati</taxon>
        <taxon>Methanobacteriota</taxon>
        <taxon>Stenosarchaea group</taxon>
        <taxon>Halobacteria</taxon>
        <taxon>Halobacteriales</taxon>
        <taxon>Natrialbaceae</taxon>
        <taxon>Natronoglomus</taxon>
    </lineage>
</organism>
<feature type="region of interest" description="Disordered" evidence="1">
    <location>
        <begin position="152"/>
        <end position="180"/>
    </location>
</feature>
<comment type="caution">
    <text evidence="2">The sequence shown here is derived from an EMBL/GenBank/DDBJ whole genome shotgun (WGS) entry which is preliminary data.</text>
</comment>
<dbReference type="InterPro" id="IPR046622">
    <property type="entry name" value="DUF6735"/>
</dbReference>
<dbReference type="Proteomes" id="UP001321018">
    <property type="component" value="Unassembled WGS sequence"/>
</dbReference>
<reference evidence="2" key="1">
    <citation type="submission" date="2022-09" db="EMBL/GenBank/DDBJ databases">
        <title>Enrichment on poylsaccharides allowed isolation of novel metabolic and taxonomic groups of Haloarchaea.</title>
        <authorList>
            <person name="Sorokin D.Y."/>
            <person name="Elcheninov A.G."/>
            <person name="Khizhniak T.V."/>
            <person name="Kolganova T.V."/>
            <person name="Kublanov I.V."/>
        </authorList>
    </citation>
    <scope>NUCLEOTIDE SEQUENCE</scope>
    <source>
        <strain evidence="2">AArc-xg1-1</strain>
    </source>
</reference>
<accession>A0AAP3E0D6</accession>
<dbReference type="AlphaFoldDB" id="A0AAP3E0D6"/>
<evidence type="ECO:0000313" key="3">
    <source>
        <dbReference type="Proteomes" id="UP001321018"/>
    </source>
</evidence>
<evidence type="ECO:0000313" key="2">
    <source>
        <dbReference type="EMBL" id="MCU4739939.1"/>
    </source>
</evidence>
<gene>
    <name evidence="2" type="ORF">OB960_00800</name>
</gene>
<sequence length="180" mass="20459">MGHRALVAYERPDHLYDLRYSHWGGDDLALATSLTRETPLARGTVDSDVLADAVSLERVLSDYLDPCVHEALYLVTEDFAVTPYRVCWLEWGDGREEGRGAIVRVDPGSDDLALRTWFRATKTAMADIVEMGALSRRAAQSYLEARVCEDEDGRPYTYGTDPDDDPNRRRIDARDYWPEE</sequence>
<evidence type="ECO:0000256" key="1">
    <source>
        <dbReference type="SAM" id="MobiDB-lite"/>
    </source>
</evidence>
<protein>
    <submittedName>
        <fullName evidence="2">Uncharacterized protein</fullName>
    </submittedName>
</protein>
<name>A0AAP3E0D6_9EURY</name>
<dbReference type="Pfam" id="PF20509">
    <property type="entry name" value="DUF6735"/>
    <property type="match status" value="2"/>
</dbReference>
<dbReference type="EMBL" id="JAOPKA010000001">
    <property type="protein sequence ID" value="MCU4739939.1"/>
    <property type="molecule type" value="Genomic_DNA"/>
</dbReference>